<dbReference type="Proteomes" id="UP000235371">
    <property type="component" value="Unassembled WGS sequence"/>
</dbReference>
<evidence type="ECO:0000313" key="1">
    <source>
        <dbReference type="EMBL" id="PMD60142.1"/>
    </source>
</evidence>
<dbReference type="EMBL" id="KZ613791">
    <property type="protein sequence ID" value="PMD60142.1"/>
    <property type="molecule type" value="Genomic_DNA"/>
</dbReference>
<name>A0A2J6TAY9_9HELO</name>
<protein>
    <submittedName>
        <fullName evidence="1">Uncharacterized protein</fullName>
    </submittedName>
</protein>
<keyword evidence="2" id="KW-1185">Reference proteome</keyword>
<accession>A0A2J6TAY9</accession>
<evidence type="ECO:0000313" key="2">
    <source>
        <dbReference type="Proteomes" id="UP000235371"/>
    </source>
</evidence>
<gene>
    <name evidence="1" type="ORF">K444DRAFT_612776</name>
</gene>
<sequence>MCNNALPATPVQVIEGQYLDQQKLMALLKNVYGTSEEGKNNFRVELRLNRYKIYPSEHVRNATLTEVQIQDCRAYRRR</sequence>
<dbReference type="AlphaFoldDB" id="A0A2J6TAY9"/>
<dbReference type="InParanoid" id="A0A2J6TAY9"/>
<dbReference type="OrthoDB" id="3783539at2759"/>
<dbReference type="GeneID" id="36588285"/>
<organism evidence="1 2">
    <name type="scientific">Hyaloscypha bicolor E</name>
    <dbReference type="NCBI Taxonomy" id="1095630"/>
    <lineage>
        <taxon>Eukaryota</taxon>
        <taxon>Fungi</taxon>
        <taxon>Dikarya</taxon>
        <taxon>Ascomycota</taxon>
        <taxon>Pezizomycotina</taxon>
        <taxon>Leotiomycetes</taxon>
        <taxon>Helotiales</taxon>
        <taxon>Hyaloscyphaceae</taxon>
        <taxon>Hyaloscypha</taxon>
        <taxon>Hyaloscypha bicolor</taxon>
    </lineage>
</organism>
<reference evidence="1 2" key="1">
    <citation type="submission" date="2016-04" db="EMBL/GenBank/DDBJ databases">
        <title>A degradative enzymes factory behind the ericoid mycorrhizal symbiosis.</title>
        <authorList>
            <consortium name="DOE Joint Genome Institute"/>
            <person name="Martino E."/>
            <person name="Morin E."/>
            <person name="Grelet G."/>
            <person name="Kuo A."/>
            <person name="Kohler A."/>
            <person name="Daghino S."/>
            <person name="Barry K."/>
            <person name="Choi C."/>
            <person name="Cichocki N."/>
            <person name="Clum A."/>
            <person name="Copeland A."/>
            <person name="Hainaut M."/>
            <person name="Haridas S."/>
            <person name="Labutti K."/>
            <person name="Lindquist E."/>
            <person name="Lipzen A."/>
            <person name="Khouja H.-R."/>
            <person name="Murat C."/>
            <person name="Ohm R."/>
            <person name="Olson A."/>
            <person name="Spatafora J."/>
            <person name="Veneault-Fourrey C."/>
            <person name="Henrissat B."/>
            <person name="Grigoriev I."/>
            <person name="Martin F."/>
            <person name="Perotto S."/>
        </authorList>
    </citation>
    <scope>NUCLEOTIDE SEQUENCE [LARGE SCALE GENOMIC DNA]</scope>
    <source>
        <strain evidence="1 2">E</strain>
    </source>
</reference>
<dbReference type="RefSeq" id="XP_024737046.1">
    <property type="nucleotide sequence ID" value="XM_024880208.1"/>
</dbReference>
<proteinExistence type="predicted"/>